<dbReference type="CTD" id="54537"/>
<proteinExistence type="predicted"/>
<evidence type="ECO:0000259" key="3">
    <source>
        <dbReference type="Pfam" id="PF21669"/>
    </source>
</evidence>
<dbReference type="OrthoDB" id="5963585at2759"/>
<sequence length="740" mass="81675">MAEKAKVHIFLGAPLPSSDSEAGVKERDCPLAEWRHLELTWREGRLTPAADGPENEARASRVSSEKEEAQKSDLNPELQADWTRATLQDHPGKGMSKTPVLIPEENSDGAEEDQCSSSVHEYLDSCFPAAQPEPELQQSAAIPPLSTRTQYLISWTLSQALILRGRHSIQSAANPTETPQSVGSGTPELFSPELPSLGPSAELFIHPCPTPRTEEGGVILQATTDGVLCSQESKNSHNVSTKNPSSKKTQISEDSVGLDRTSRAGLQSPTTPLSRCNMVGWRYSVLVVVVHPCHLKEVKVKSGPSAGSFVALASIIVMDQYGTEMKVVLWRQAAFWTLTLCPGDVLLLAGLQVSEDKWRGEVVLQSTFSSKLLNLGHASTVPTVTQHVDAHSLSSLCSFIKEQRPLLLTLSRPPPQDLNRLRYTSLRALRVNSLVHALLRVKHAHISSDWRSTAESHCRSAVQMKAVLVVEQSDGLQGTLLLWEAALDWLPLFNKRTDAVWDFHVLLVREGLASDLLELHSTPWSSVRALDQTDRRLQDFCRIQPCRKERSSPVELDVNTLLSQKYSGEVELKVQILAFQFRDVSPSQNPPQPVLDSFTPLEAIVAVLRGGITYTGCARCSTELETDVNEIYIPCYPCLPHTAVRCFYRPGALTVSGQGGRRLRVDVPPLPMQNILNVPPDKLQRTSGTQMKHIQAAAKQIQNLLACPKKTTLTLQSHFLCDENSVIISQELKLLNFHLI</sequence>
<dbReference type="Pfam" id="PF22779">
    <property type="entry name" value="OB_SHLD2_2nd"/>
    <property type="match status" value="1"/>
</dbReference>
<dbReference type="GO" id="GO:0005634">
    <property type="term" value="C:nucleus"/>
    <property type="evidence" value="ECO:0007669"/>
    <property type="project" value="TreeGrafter"/>
</dbReference>
<reference evidence="6" key="1">
    <citation type="submission" date="2025-08" db="UniProtKB">
        <authorList>
            <consortium name="RefSeq"/>
        </authorList>
    </citation>
    <scope>IDENTIFICATION</scope>
    <source>
        <strain evidence="6">Quisiro</strain>
        <tissue evidence="6">Liver</tissue>
    </source>
</reference>
<dbReference type="GO" id="GO:0035861">
    <property type="term" value="C:site of double-strand break"/>
    <property type="evidence" value="ECO:0007669"/>
    <property type="project" value="TreeGrafter"/>
</dbReference>
<evidence type="ECO:0000313" key="6">
    <source>
        <dbReference type="RefSeq" id="XP_013881764.1"/>
    </source>
</evidence>
<name>A0A2I4CP64_AUSLI</name>
<protein>
    <submittedName>
        <fullName evidence="6">Shieldin complex subunit 2</fullName>
    </submittedName>
</protein>
<feature type="domain" description="Shieldin complex subunit 2 C-terminal" evidence="2">
    <location>
        <begin position="573"/>
        <end position="738"/>
    </location>
</feature>
<evidence type="ECO:0000256" key="1">
    <source>
        <dbReference type="SAM" id="MobiDB-lite"/>
    </source>
</evidence>
<feature type="domain" description="Shieldin complex subunit 2 first OB fold" evidence="3">
    <location>
        <begin position="265"/>
        <end position="397"/>
    </location>
</feature>
<organism evidence="5 6">
    <name type="scientific">Austrofundulus limnaeus</name>
    <name type="common">Annual killifish</name>
    <dbReference type="NCBI Taxonomy" id="52670"/>
    <lineage>
        <taxon>Eukaryota</taxon>
        <taxon>Metazoa</taxon>
        <taxon>Chordata</taxon>
        <taxon>Craniata</taxon>
        <taxon>Vertebrata</taxon>
        <taxon>Euteleostomi</taxon>
        <taxon>Actinopterygii</taxon>
        <taxon>Neopterygii</taxon>
        <taxon>Teleostei</taxon>
        <taxon>Neoteleostei</taxon>
        <taxon>Acanthomorphata</taxon>
        <taxon>Ovalentaria</taxon>
        <taxon>Atherinomorphae</taxon>
        <taxon>Cyprinodontiformes</taxon>
        <taxon>Rivulidae</taxon>
        <taxon>Austrofundulus</taxon>
    </lineage>
</organism>
<dbReference type="STRING" id="52670.A0A2I4CP64"/>
<dbReference type="InterPro" id="IPR031589">
    <property type="entry name" value="SHLD2_C"/>
</dbReference>
<dbReference type="InParanoid" id="A0A2I4CP64"/>
<dbReference type="GO" id="GO:0010569">
    <property type="term" value="P:regulation of double-strand break repair via homologous recombination"/>
    <property type="evidence" value="ECO:0007669"/>
    <property type="project" value="TreeGrafter"/>
</dbReference>
<dbReference type="InterPro" id="IPR053944">
    <property type="entry name" value="SHLD2_OB2"/>
</dbReference>
<keyword evidence="5" id="KW-1185">Reference proteome</keyword>
<dbReference type="SUPFAM" id="SSF50249">
    <property type="entry name" value="Nucleic acid-binding proteins"/>
    <property type="match status" value="1"/>
</dbReference>
<accession>A0A2I4CP64</accession>
<dbReference type="PANTHER" id="PTHR14495:SF2">
    <property type="entry name" value="SHIELDIN COMPLEX SUBUNIT 2"/>
    <property type="match status" value="1"/>
</dbReference>
<dbReference type="RefSeq" id="XP_013881764.1">
    <property type="nucleotide sequence ID" value="XM_014026310.1"/>
</dbReference>
<gene>
    <name evidence="6" type="primary">shld2</name>
</gene>
<dbReference type="Gene3D" id="2.40.50.140">
    <property type="entry name" value="Nucleic acid-binding proteins"/>
    <property type="match status" value="1"/>
</dbReference>
<dbReference type="InterPro" id="IPR029715">
    <property type="entry name" value="FAM35A"/>
</dbReference>
<dbReference type="PANTHER" id="PTHR14495">
    <property type="entry name" value="SHIELDIN COMPLEX SUBUNIT 2"/>
    <property type="match status" value="1"/>
</dbReference>
<feature type="compositionally biased region" description="Polar residues" evidence="1">
    <location>
        <begin position="232"/>
        <end position="253"/>
    </location>
</feature>
<feature type="region of interest" description="Disordered" evidence="1">
    <location>
        <begin position="40"/>
        <end position="78"/>
    </location>
</feature>
<dbReference type="AlphaFoldDB" id="A0A2I4CP64"/>
<dbReference type="Pfam" id="PF21669">
    <property type="entry name" value="SHLD2_OB1"/>
    <property type="match status" value="1"/>
</dbReference>
<dbReference type="FunCoup" id="A0A2I4CP64">
    <property type="interactions" value="605"/>
</dbReference>
<feature type="compositionally biased region" description="Basic and acidic residues" evidence="1">
    <location>
        <begin position="55"/>
        <end position="71"/>
    </location>
</feature>
<dbReference type="Pfam" id="PF15793">
    <property type="entry name" value="SHLD2_C"/>
    <property type="match status" value="1"/>
</dbReference>
<feature type="domain" description="Shieldin complex subunit 2 second OB fold" evidence="4">
    <location>
        <begin position="430"/>
        <end position="515"/>
    </location>
</feature>
<evidence type="ECO:0000259" key="4">
    <source>
        <dbReference type="Pfam" id="PF22779"/>
    </source>
</evidence>
<feature type="region of interest" description="Disordered" evidence="1">
    <location>
        <begin position="232"/>
        <end position="269"/>
    </location>
</feature>
<dbReference type="Proteomes" id="UP000192220">
    <property type="component" value="Unplaced"/>
</dbReference>
<dbReference type="KEGG" id="alim:106530644"/>
<dbReference type="InterPro" id="IPR049507">
    <property type="entry name" value="SHLD2_OB1"/>
</dbReference>
<dbReference type="InterPro" id="IPR012340">
    <property type="entry name" value="NA-bd_OB-fold"/>
</dbReference>
<evidence type="ECO:0000313" key="5">
    <source>
        <dbReference type="Proteomes" id="UP000192220"/>
    </source>
</evidence>
<evidence type="ECO:0000259" key="2">
    <source>
        <dbReference type="Pfam" id="PF15793"/>
    </source>
</evidence>
<dbReference type="GeneID" id="106530644"/>